<dbReference type="SUPFAM" id="SSF51161">
    <property type="entry name" value="Trimeric LpxA-like enzymes"/>
    <property type="match status" value="1"/>
</dbReference>
<dbReference type="Pfam" id="PF00132">
    <property type="entry name" value="Hexapep"/>
    <property type="match status" value="1"/>
</dbReference>
<reference evidence="1" key="1">
    <citation type="submission" date="2020-05" db="EMBL/GenBank/DDBJ databases">
        <authorList>
            <person name="Chiriac C."/>
            <person name="Salcher M."/>
            <person name="Ghai R."/>
            <person name="Kavagutti S V."/>
        </authorList>
    </citation>
    <scope>NUCLEOTIDE SEQUENCE</scope>
</reference>
<dbReference type="InterPro" id="IPR001451">
    <property type="entry name" value="Hexapep"/>
</dbReference>
<dbReference type="InterPro" id="IPR011004">
    <property type="entry name" value="Trimer_LpxA-like_sf"/>
</dbReference>
<dbReference type="InterPro" id="IPR047324">
    <property type="entry name" value="LbH_gamma_CA-like"/>
</dbReference>
<dbReference type="EMBL" id="CAEZWW010000015">
    <property type="protein sequence ID" value="CAB4663985.1"/>
    <property type="molecule type" value="Genomic_DNA"/>
</dbReference>
<accession>A0A6J6LU80</accession>
<dbReference type="InterPro" id="IPR050484">
    <property type="entry name" value="Transf_Hexapept/Carb_Anhydrase"/>
</dbReference>
<dbReference type="Gene3D" id="2.160.10.10">
    <property type="entry name" value="Hexapeptide repeat proteins"/>
    <property type="match status" value="1"/>
</dbReference>
<dbReference type="AlphaFoldDB" id="A0A6J6LU80"/>
<dbReference type="PANTHER" id="PTHR13061">
    <property type="entry name" value="DYNACTIN SUBUNIT P25"/>
    <property type="match status" value="1"/>
</dbReference>
<dbReference type="PANTHER" id="PTHR13061:SF29">
    <property type="entry name" value="GAMMA CARBONIC ANHYDRASE-LIKE 1, MITOCHONDRIAL-RELATED"/>
    <property type="match status" value="1"/>
</dbReference>
<protein>
    <submittedName>
        <fullName evidence="1">Unannotated protein</fullName>
    </submittedName>
</protein>
<dbReference type="CDD" id="cd04645">
    <property type="entry name" value="LbH_gamma_CA_like"/>
    <property type="match status" value="1"/>
</dbReference>
<proteinExistence type="predicted"/>
<evidence type="ECO:0000313" key="1">
    <source>
        <dbReference type="EMBL" id="CAB4663985.1"/>
    </source>
</evidence>
<sequence length="176" mass="18021">MPIIAINGKTPVVAQSTWVAANVVLVGEVELADDCGIYYGCVLRADSDRIAIGNGTNIQDGCVLHADPGFPVKVGENVSVGHRAVLHGCTIDNDVLIGMGAIVLNGAYIGSGSLIAAGAVILEGAVIPPNSLVAGVPAKIRRETSAEERAAIVQNSVTYRELSALNAAGELESGDF</sequence>
<name>A0A6J6LU80_9ZZZZ</name>
<gene>
    <name evidence="1" type="ORF">UFOPK2310_00243</name>
</gene>
<organism evidence="1">
    <name type="scientific">freshwater metagenome</name>
    <dbReference type="NCBI Taxonomy" id="449393"/>
    <lineage>
        <taxon>unclassified sequences</taxon>
        <taxon>metagenomes</taxon>
        <taxon>ecological metagenomes</taxon>
    </lineage>
</organism>